<evidence type="ECO:0000313" key="2">
    <source>
        <dbReference type="EMBL" id="PSH70206.1"/>
    </source>
</evidence>
<evidence type="ECO:0000256" key="1">
    <source>
        <dbReference type="SAM" id="MobiDB-lite"/>
    </source>
</evidence>
<comment type="caution">
    <text evidence="2">The sequence shown here is derived from an EMBL/GenBank/DDBJ whole genome shotgun (WGS) entry which is preliminary data.</text>
</comment>
<proteinExistence type="predicted"/>
<accession>A0A2P7BUS1</accession>
<name>A0A2P7BUS1_9HYPH</name>
<feature type="region of interest" description="Disordered" evidence="1">
    <location>
        <begin position="63"/>
        <end position="104"/>
    </location>
</feature>
<sequence length="104" mass="11762">MHHRQNIERDPEYVRERIEATQNFGRKYLISIGLFAILITTMQGDFDRPALFASSLSVSHELTERSPQEASETCSYGHDTRSRQGMAATSVSMQLRQADRGSDA</sequence>
<dbReference type="EMBL" id="PGGO01000002">
    <property type="protein sequence ID" value="PSH70206.1"/>
    <property type="molecule type" value="Genomic_DNA"/>
</dbReference>
<dbReference type="Proteomes" id="UP000241444">
    <property type="component" value="Unassembled WGS sequence"/>
</dbReference>
<keyword evidence="3" id="KW-1185">Reference proteome</keyword>
<organism evidence="2 3">
    <name type="scientific">Phyllobacterium brassicacearum</name>
    <dbReference type="NCBI Taxonomy" id="314235"/>
    <lineage>
        <taxon>Bacteria</taxon>
        <taxon>Pseudomonadati</taxon>
        <taxon>Pseudomonadota</taxon>
        <taxon>Alphaproteobacteria</taxon>
        <taxon>Hyphomicrobiales</taxon>
        <taxon>Phyllobacteriaceae</taxon>
        <taxon>Phyllobacterium</taxon>
    </lineage>
</organism>
<dbReference type="AlphaFoldDB" id="A0A2P7BUS1"/>
<gene>
    <name evidence="2" type="ORF">CU102_03715</name>
</gene>
<protein>
    <submittedName>
        <fullName evidence="2">Uncharacterized protein</fullName>
    </submittedName>
</protein>
<dbReference type="RefSeq" id="WP_106709621.1">
    <property type="nucleotide sequence ID" value="NZ_PGGO01000002.1"/>
</dbReference>
<reference evidence="3" key="1">
    <citation type="submission" date="2017-11" db="EMBL/GenBank/DDBJ databases">
        <authorList>
            <person name="Kuznetsova I."/>
            <person name="Sazanova A."/>
            <person name="Chirak E."/>
            <person name="Safronova V."/>
            <person name="Willems A."/>
        </authorList>
    </citation>
    <scope>NUCLEOTIDE SEQUENCE [LARGE SCALE GENOMIC DNA]</scope>
    <source>
        <strain evidence="3">STM 196</strain>
    </source>
</reference>
<evidence type="ECO:0000313" key="3">
    <source>
        <dbReference type="Proteomes" id="UP000241444"/>
    </source>
</evidence>